<evidence type="ECO:0000256" key="8">
    <source>
        <dbReference type="SAM" id="SignalP"/>
    </source>
</evidence>
<name>A0A2T0QDU2_9ACTN</name>
<feature type="domain" description="Peptidase S8/S53" evidence="9">
    <location>
        <begin position="223"/>
        <end position="477"/>
    </location>
</feature>
<feature type="active site" description="Charge relay system" evidence="5 6">
    <location>
        <position position="232"/>
    </location>
</feature>
<evidence type="ECO:0000256" key="6">
    <source>
        <dbReference type="PROSITE-ProRule" id="PRU01240"/>
    </source>
</evidence>
<evidence type="ECO:0000313" key="10">
    <source>
        <dbReference type="EMBL" id="PRY02107.1"/>
    </source>
</evidence>
<gene>
    <name evidence="10" type="ORF">CLV72_101707</name>
</gene>
<feature type="chain" id="PRO_5015544375" evidence="8">
    <location>
        <begin position="30"/>
        <end position="1083"/>
    </location>
</feature>
<dbReference type="PROSITE" id="PS00138">
    <property type="entry name" value="SUBTILASE_SER"/>
    <property type="match status" value="1"/>
</dbReference>
<keyword evidence="3 6" id="KW-0378">Hydrolase</keyword>
<evidence type="ECO:0000256" key="1">
    <source>
        <dbReference type="ARBA" id="ARBA00011073"/>
    </source>
</evidence>
<accession>A0A2T0QDU2</accession>
<evidence type="ECO:0000256" key="4">
    <source>
        <dbReference type="ARBA" id="ARBA00022825"/>
    </source>
</evidence>
<dbReference type="PRINTS" id="PR00723">
    <property type="entry name" value="SUBTILISIN"/>
</dbReference>
<evidence type="ECO:0000313" key="11">
    <source>
        <dbReference type="Proteomes" id="UP000237846"/>
    </source>
</evidence>
<dbReference type="PANTHER" id="PTHR43399">
    <property type="entry name" value="SUBTILISIN-RELATED"/>
    <property type="match status" value="1"/>
</dbReference>
<dbReference type="AlphaFoldDB" id="A0A2T0QDU2"/>
<keyword evidence="2 6" id="KW-0645">Protease</keyword>
<protein>
    <submittedName>
        <fullName evidence="10">Subtilisin family serine protease</fullName>
    </submittedName>
</protein>
<comment type="similarity">
    <text evidence="1 6 7">Belongs to the peptidase S8 family.</text>
</comment>
<dbReference type="InterPro" id="IPR022398">
    <property type="entry name" value="Peptidase_S8_His-AS"/>
</dbReference>
<feature type="active site" description="Charge relay system" evidence="5 6">
    <location>
        <position position="264"/>
    </location>
</feature>
<feature type="active site" description="Charge relay system" evidence="5 6">
    <location>
        <position position="430"/>
    </location>
</feature>
<dbReference type="PANTHER" id="PTHR43399:SF4">
    <property type="entry name" value="CELL WALL-ASSOCIATED PROTEASE"/>
    <property type="match status" value="1"/>
</dbReference>
<dbReference type="Gene3D" id="3.40.50.200">
    <property type="entry name" value="Peptidase S8/S53 domain"/>
    <property type="match status" value="1"/>
</dbReference>
<keyword evidence="8" id="KW-0732">Signal</keyword>
<evidence type="ECO:0000256" key="3">
    <source>
        <dbReference type="ARBA" id="ARBA00022801"/>
    </source>
</evidence>
<dbReference type="InterPro" id="IPR051048">
    <property type="entry name" value="Peptidase_S8/S53_subtilisin"/>
</dbReference>
<dbReference type="Pfam" id="PF00082">
    <property type="entry name" value="Peptidase_S8"/>
    <property type="match status" value="1"/>
</dbReference>
<evidence type="ECO:0000259" key="9">
    <source>
        <dbReference type="Pfam" id="PF00082"/>
    </source>
</evidence>
<dbReference type="GO" id="GO:0006508">
    <property type="term" value="P:proteolysis"/>
    <property type="evidence" value="ECO:0007669"/>
    <property type="project" value="UniProtKB-KW"/>
</dbReference>
<comment type="caution">
    <text evidence="10">The sequence shown here is derived from an EMBL/GenBank/DDBJ whole genome shotgun (WGS) entry which is preliminary data.</text>
</comment>
<dbReference type="SUPFAM" id="SSF52743">
    <property type="entry name" value="Subtilisin-like"/>
    <property type="match status" value="1"/>
</dbReference>
<dbReference type="EMBL" id="PVZC01000001">
    <property type="protein sequence ID" value="PRY02107.1"/>
    <property type="molecule type" value="Genomic_DNA"/>
</dbReference>
<dbReference type="GO" id="GO:0004252">
    <property type="term" value="F:serine-type endopeptidase activity"/>
    <property type="evidence" value="ECO:0007669"/>
    <property type="project" value="UniProtKB-UniRule"/>
</dbReference>
<dbReference type="InterPro" id="IPR036852">
    <property type="entry name" value="Peptidase_S8/S53_dom_sf"/>
</dbReference>
<reference evidence="10 11" key="1">
    <citation type="submission" date="2018-03" db="EMBL/GenBank/DDBJ databases">
        <title>Genomic Encyclopedia of Archaeal and Bacterial Type Strains, Phase II (KMG-II): from individual species to whole genera.</title>
        <authorList>
            <person name="Goeker M."/>
        </authorList>
    </citation>
    <scope>NUCLEOTIDE SEQUENCE [LARGE SCALE GENOMIC DNA]</scope>
    <source>
        <strain evidence="10 11">DSM 45601</strain>
    </source>
</reference>
<dbReference type="PROSITE" id="PS00137">
    <property type="entry name" value="SUBTILASE_HIS"/>
    <property type="match status" value="1"/>
</dbReference>
<dbReference type="InterPro" id="IPR023827">
    <property type="entry name" value="Peptidase_S8_Asp-AS"/>
</dbReference>
<evidence type="ECO:0000256" key="2">
    <source>
        <dbReference type="ARBA" id="ARBA00022670"/>
    </source>
</evidence>
<dbReference type="InterPro" id="IPR015500">
    <property type="entry name" value="Peptidase_S8_subtilisin-rel"/>
</dbReference>
<dbReference type="InterPro" id="IPR000209">
    <property type="entry name" value="Peptidase_S8/S53_dom"/>
</dbReference>
<sequence length="1083" mass="109125">MRPGMRRVAATLTALTLALSVLTSAGAGAAASPPAGGEGPPGESTRITLITGDTLTLGPGAGADVRIQRAEGREHIGYQVQRRPDGRVTAIPADALGLVAAGLVDERLFDLTRLAEWGYGDAGRDDVPLVFGNTAADTPPSYGSIGGVTLLPRTGLTAASVDKDDAAAFWAEVTASASGGGPERAALGSGAERIWLDGRAQAALEHSVPQVGAPAAWEAGYTGQGVTVAVLDTGVDAEHPDLAGQVAAEENFTATASADDLNGHGTHVASTIAGTGAAAGAPGVAPGASLISGKVLDDDGYGSESEIIAGMEWAAANADVVNMSLGGTDDEGVDPLELAVAELSESTGALFVVAAGNGGAAGAGTVDSPASADAALAVGAVDRGDRLAPFSGRGPRDGDHAVKPDVTAPGVEIVAAEANTGGHMAGSGTSMAAPHVAGAAALLAQRRTGWDGAELRNALAATAVPAGEQTVYEQGAGRIDAARALAAAVVPDAPSLSGALSWPHGDGEADEHTLSYANHGETDVTLELAVTGSGAEGLFTVADTTLTVPAGGTASTTVTITAPAGTEPGHHGARLTATHAGGAVATALGGYVEPRSADITFEMTDTEGNPAPVSATAVRQGAEGEEPYFVQVFSSEPGPVTRRVPAGEYLIVGSLVTDPGQEPRFPLALAGEGVTVTDQPVSVSLDHTAAQPVRYLTDEPPAEPYGTQISLNIGESFMSTWNGFVTSLSPTRLEGLDTFYGHESSDLDPDTVEPITWLRSVYGTRMDGIPAGPVLDLRSASLARVDTLVRSHGAAGQSAGLFMAPDVDFFLTAGVYPVTAPGSVAVGVSPGSWVPGYGYQYLPEEGHHQFESTGRPVEFAGPGPAALELNHAALGPSGPAGTRLGDVMTVDPYRSLFVSPDAVYGLPELTEGLVTVARGGEVLATGPIGAYEIEVPAEAAEYTVTAEAARLQAEPGEISPRVQVGWVFTSGRVAGPEPEPLPNLNAVLAPTGLDDRNRATAPTTLLHVHLENAAGAVAAEALMVEVSTDGGASWSGLQLRPYGGHWAGEIANPASGTVSLRATASDTAGAIVRTTVTDAYTVG</sequence>
<dbReference type="InterPro" id="IPR023828">
    <property type="entry name" value="Peptidase_S8_Ser-AS"/>
</dbReference>
<evidence type="ECO:0000256" key="5">
    <source>
        <dbReference type="PIRSR" id="PIRSR615500-1"/>
    </source>
</evidence>
<dbReference type="Proteomes" id="UP000237846">
    <property type="component" value="Unassembled WGS sequence"/>
</dbReference>
<keyword evidence="11" id="KW-1185">Reference proteome</keyword>
<dbReference type="PROSITE" id="PS00136">
    <property type="entry name" value="SUBTILASE_ASP"/>
    <property type="match status" value="1"/>
</dbReference>
<keyword evidence="4 6" id="KW-0720">Serine protease</keyword>
<evidence type="ECO:0000256" key="7">
    <source>
        <dbReference type="RuleBase" id="RU003355"/>
    </source>
</evidence>
<organism evidence="10 11">
    <name type="scientific">Allonocardiopsis opalescens</name>
    <dbReference type="NCBI Taxonomy" id="1144618"/>
    <lineage>
        <taxon>Bacteria</taxon>
        <taxon>Bacillati</taxon>
        <taxon>Actinomycetota</taxon>
        <taxon>Actinomycetes</taxon>
        <taxon>Streptosporangiales</taxon>
        <taxon>Allonocardiopsis</taxon>
    </lineage>
</organism>
<dbReference type="PROSITE" id="PS51892">
    <property type="entry name" value="SUBTILASE"/>
    <property type="match status" value="1"/>
</dbReference>
<feature type="signal peptide" evidence="8">
    <location>
        <begin position="1"/>
        <end position="29"/>
    </location>
</feature>
<proteinExistence type="inferred from homology"/>